<reference evidence="7" key="1">
    <citation type="submission" date="2022-11" db="EMBL/GenBank/DDBJ databases">
        <authorList>
            <person name="Hyden B.L."/>
            <person name="Feng K."/>
            <person name="Yates T."/>
            <person name="Jawdy S."/>
            <person name="Smart L.B."/>
            <person name="Muchero W."/>
        </authorList>
    </citation>
    <scope>NUCLEOTIDE SEQUENCE</scope>
    <source>
        <tissue evidence="7">Shoot tip</tissue>
    </source>
</reference>
<dbReference type="GO" id="GO:0016301">
    <property type="term" value="F:kinase activity"/>
    <property type="evidence" value="ECO:0007669"/>
    <property type="project" value="UniProtKB-KW"/>
</dbReference>
<dbReference type="Pfam" id="PF01657">
    <property type="entry name" value="Stress-antifung"/>
    <property type="match status" value="2"/>
</dbReference>
<keyword evidence="2" id="KW-0677">Repeat</keyword>
<keyword evidence="7" id="KW-0808">Transferase</keyword>
<feature type="signal peptide" evidence="5">
    <location>
        <begin position="1"/>
        <end position="23"/>
    </location>
</feature>
<evidence type="ECO:0000259" key="6">
    <source>
        <dbReference type="PROSITE" id="PS51473"/>
    </source>
</evidence>
<feature type="chain" id="PRO_5040321276" evidence="5">
    <location>
        <begin position="24"/>
        <end position="331"/>
    </location>
</feature>
<keyword evidence="8" id="KW-1185">Reference proteome</keyword>
<dbReference type="CDD" id="cd23509">
    <property type="entry name" value="Gnk2-like"/>
    <property type="match status" value="2"/>
</dbReference>
<name>A0A9Q0QHR2_SALVM</name>
<proteinExistence type="predicted"/>
<feature type="compositionally biased region" description="Pro residues" evidence="3">
    <location>
        <begin position="248"/>
        <end position="264"/>
    </location>
</feature>
<keyword evidence="7" id="KW-0418">Kinase</keyword>
<keyword evidence="1 5" id="KW-0732">Signal</keyword>
<dbReference type="PANTHER" id="PTHR32099:SF42">
    <property type="entry name" value="CYSTEINE-RICH RECEPTOR-LIKE PROTEIN KINASE 9-RELATED"/>
    <property type="match status" value="1"/>
</dbReference>
<dbReference type="Gene3D" id="3.30.430.20">
    <property type="entry name" value="Gnk2 domain, C-X8-C-X2-C motif"/>
    <property type="match status" value="2"/>
</dbReference>
<reference evidence="7" key="2">
    <citation type="journal article" date="2023" name="Int. J. Mol. Sci.">
        <title>De Novo Assembly and Annotation of 11 Diverse Shrub Willow (Salix) Genomes Reveals Novel Gene Organization in Sex-Linked Regions.</title>
        <authorList>
            <person name="Hyden B."/>
            <person name="Feng K."/>
            <person name="Yates T.B."/>
            <person name="Jawdy S."/>
            <person name="Cereghino C."/>
            <person name="Smart L.B."/>
            <person name="Muchero W."/>
        </authorList>
    </citation>
    <scope>NUCLEOTIDE SEQUENCE [LARGE SCALE GENOMIC DNA]</scope>
    <source>
        <tissue evidence="7">Shoot tip</tissue>
    </source>
</reference>
<evidence type="ECO:0000256" key="1">
    <source>
        <dbReference type="ARBA" id="ARBA00022729"/>
    </source>
</evidence>
<dbReference type="InterPro" id="IPR002902">
    <property type="entry name" value="GNK2"/>
</dbReference>
<comment type="caution">
    <text evidence="7">The sequence shown here is derived from an EMBL/GenBank/DDBJ whole genome shotgun (WGS) entry which is preliminary data.</text>
</comment>
<evidence type="ECO:0000256" key="4">
    <source>
        <dbReference type="SAM" id="Phobius"/>
    </source>
</evidence>
<dbReference type="FunFam" id="3.30.430.20:FF:000026">
    <property type="entry name" value="Cysteine-rich receptor-like protein kinase 5"/>
    <property type="match status" value="1"/>
</dbReference>
<keyword evidence="4" id="KW-1133">Transmembrane helix</keyword>
<feature type="domain" description="Gnk2-homologous" evidence="6">
    <location>
        <begin position="27"/>
        <end position="130"/>
    </location>
</feature>
<dbReference type="EMBL" id="JAPFFL010000008">
    <property type="protein sequence ID" value="KAJ6706918.1"/>
    <property type="molecule type" value="Genomic_DNA"/>
</dbReference>
<feature type="region of interest" description="Disordered" evidence="3">
    <location>
        <begin position="248"/>
        <end position="273"/>
    </location>
</feature>
<evidence type="ECO:0000256" key="2">
    <source>
        <dbReference type="ARBA" id="ARBA00022737"/>
    </source>
</evidence>
<evidence type="ECO:0000256" key="3">
    <source>
        <dbReference type="SAM" id="MobiDB-lite"/>
    </source>
</evidence>
<dbReference type="Proteomes" id="UP001151529">
    <property type="component" value="Chromosome 4"/>
</dbReference>
<gene>
    <name evidence="7" type="ORF">OIU85_027291</name>
</gene>
<keyword evidence="4" id="KW-0812">Transmembrane</keyword>
<dbReference type="OrthoDB" id="688481at2759"/>
<dbReference type="AlphaFoldDB" id="A0A9Q0QHR2"/>
<protein>
    <submittedName>
        <fullName evidence="7">CYSTEINE-RICH RECEPTOR-LIKE PROTEIN KINASE 25</fullName>
    </submittedName>
</protein>
<feature type="domain" description="Gnk2-homologous" evidence="6">
    <location>
        <begin position="139"/>
        <end position="244"/>
    </location>
</feature>
<dbReference type="PANTHER" id="PTHR32099">
    <property type="entry name" value="CYSTEINE-RICH REPEAT SECRETORY PROTEIN"/>
    <property type="match status" value="1"/>
</dbReference>
<keyword evidence="4" id="KW-0472">Membrane</keyword>
<evidence type="ECO:0000313" key="8">
    <source>
        <dbReference type="Proteomes" id="UP001151529"/>
    </source>
</evidence>
<keyword evidence="7" id="KW-0675">Receptor</keyword>
<evidence type="ECO:0000256" key="5">
    <source>
        <dbReference type="SAM" id="SignalP"/>
    </source>
</evidence>
<dbReference type="FunFam" id="3.30.430.20:FF:000002">
    <property type="entry name" value="Cysteine-rich receptor-like protein kinase 10"/>
    <property type="match status" value="1"/>
</dbReference>
<dbReference type="InterPro" id="IPR038408">
    <property type="entry name" value="GNK2_sf"/>
</dbReference>
<organism evidence="7 8">
    <name type="scientific">Salix viminalis</name>
    <name type="common">Common osier</name>
    <name type="synonym">Basket willow</name>
    <dbReference type="NCBI Taxonomy" id="40686"/>
    <lineage>
        <taxon>Eukaryota</taxon>
        <taxon>Viridiplantae</taxon>
        <taxon>Streptophyta</taxon>
        <taxon>Embryophyta</taxon>
        <taxon>Tracheophyta</taxon>
        <taxon>Spermatophyta</taxon>
        <taxon>Magnoliopsida</taxon>
        <taxon>eudicotyledons</taxon>
        <taxon>Gunneridae</taxon>
        <taxon>Pentapetalae</taxon>
        <taxon>rosids</taxon>
        <taxon>fabids</taxon>
        <taxon>Malpighiales</taxon>
        <taxon>Salicaceae</taxon>
        <taxon>Saliceae</taxon>
        <taxon>Salix</taxon>
    </lineage>
</organism>
<evidence type="ECO:0000313" key="7">
    <source>
        <dbReference type="EMBL" id="KAJ6706918.1"/>
    </source>
</evidence>
<sequence>MDYFLIWLSVSYSVILYSPLISAQQFAYHYHKCTDNSTYTANSSYPSNLNATLSSLYENAFRSDGFGSISVGKNSDRVFALFQCRGDDSPESCRGCIKTAREDIEIRCPNYKEAIIWYDRCMLRYSNRSIFSVTEESPKAWLGNPYDIGNPIDQNQFNSNLVGLMSQLISRAESSSNFFAMGYKNGTAYDRIFGTVQCTPDISPSECRMCLSGRVSDIGICCSGKLGGNVLTPSCSIRFETYPFYTAPPDPPPPASSPSPPTPPTTSLNPSGERKASSRTILYISVPTSAFVVLFFSICYYCYVHKKAKKENSAMKGGNGIENMERNLSSI</sequence>
<feature type="transmembrane region" description="Helical" evidence="4">
    <location>
        <begin position="281"/>
        <end position="303"/>
    </location>
</feature>
<accession>A0A9Q0QHR2</accession>
<dbReference type="PROSITE" id="PS51473">
    <property type="entry name" value="GNK2"/>
    <property type="match status" value="2"/>
</dbReference>